<sequence>MKSLYLLIFLAVLCQNSISVSEAMKIHSWHRIFFNYVRGKADDILDNAGGNTQCAQDLKSLFNDFIYMEKWALEMFDACSKGSSGVLAGNLYMTGNYDQCLNIAENKSGTLINGQYCTVVLNPSNKYSSDLDFLMDSAAICDFLGIKLSMQSTDIIKVVKMSYGLCIPDSCSIGNLQAIWDYVEHTFRLPVHVQFSDQLCRSKEKAIDNIFPVDKYIIGFFCIYAFVLLISTCYDILIHQHLEGREDNVLITFSVYSNGKKLFSPPKKGASDYIEAISGLKFISMLWVILGHRYFVNIVSGITNASYLEKWKGYIFTSFVLSGSYAVDTFLVLSGLLLSFGVLRYHSTRKNRQFSVISIYFYRCLRITPALLAIVLFYISIFKRLGDGPAWPLISKKITDCCVHTWWATLLFINNFLDTSHTCVEHSWYLSVDSQLFFVSPIILMNLIKRPWKTCLACVAACVASGLYTFIITMQNNYGAIYFEFNKSYQQYIYQPTFVRMPPWLIGFVFGFLIYKYRDMKIPKVANLIAWTFTLGLLFALIFVHLVFTRTHEYSALKSALFNSLARQGWAIGVGTVVLLCTTGNGGIINDFLSIPIFQILVRISYSVYLTHFPVLIYFIGEKKHPDHFSNIKSIHDFTGDLAFVFIVATVWCLAFESPFIAIAKIVFRKDYQISKTNVQMIERPKKNKKNKKKGYVVCVYKYEDENDTLLKKNE</sequence>
<dbReference type="OrthoDB" id="118951at2759"/>
<feature type="transmembrane region" description="Helical" evidence="1">
    <location>
        <begin position="527"/>
        <end position="548"/>
    </location>
</feature>
<feature type="domain" description="Nose resistant-to-fluoxetine protein N-terminal" evidence="3">
    <location>
        <begin position="51"/>
        <end position="202"/>
    </location>
</feature>
<feature type="chain" id="PRO_5040310042" description="Nose resistant-to-fluoxetine protein N-terminal domain-containing protein" evidence="2">
    <location>
        <begin position="24"/>
        <end position="715"/>
    </location>
</feature>
<keyword evidence="1" id="KW-0812">Transmembrane</keyword>
<dbReference type="GO" id="GO:0016747">
    <property type="term" value="F:acyltransferase activity, transferring groups other than amino-acyl groups"/>
    <property type="evidence" value="ECO:0007669"/>
    <property type="project" value="InterPro"/>
</dbReference>
<evidence type="ECO:0000313" key="5">
    <source>
        <dbReference type="Proteomes" id="UP001153737"/>
    </source>
</evidence>
<keyword evidence="1" id="KW-1133">Transmembrane helix</keyword>
<evidence type="ECO:0000256" key="1">
    <source>
        <dbReference type="SAM" id="Phobius"/>
    </source>
</evidence>
<dbReference type="PANTHER" id="PTHR11161:SF0">
    <property type="entry name" value="O-ACYLTRANSFERASE LIKE PROTEIN"/>
    <property type="match status" value="1"/>
</dbReference>
<feature type="transmembrane region" description="Helical" evidence="1">
    <location>
        <begin position="493"/>
        <end position="515"/>
    </location>
</feature>
<accession>A0A9N9SHL0</accession>
<dbReference type="AlphaFoldDB" id="A0A9N9SHL0"/>
<feature type="transmembrane region" description="Helical" evidence="1">
    <location>
        <begin position="641"/>
        <end position="668"/>
    </location>
</feature>
<reference evidence="4" key="1">
    <citation type="submission" date="2022-01" db="EMBL/GenBank/DDBJ databases">
        <authorList>
            <person name="King R."/>
        </authorList>
    </citation>
    <scope>NUCLEOTIDE SEQUENCE</scope>
</reference>
<keyword evidence="5" id="KW-1185">Reference proteome</keyword>
<evidence type="ECO:0000313" key="4">
    <source>
        <dbReference type="EMBL" id="CAG9820129.1"/>
    </source>
</evidence>
<dbReference type="PANTHER" id="PTHR11161">
    <property type="entry name" value="O-ACYLTRANSFERASE"/>
    <property type="match status" value="1"/>
</dbReference>
<feature type="transmembrane region" description="Helical" evidence="1">
    <location>
        <begin position="273"/>
        <end position="295"/>
    </location>
</feature>
<dbReference type="Proteomes" id="UP001153737">
    <property type="component" value="Chromosome 3"/>
</dbReference>
<dbReference type="InterPro" id="IPR052728">
    <property type="entry name" value="O2_lipid_transport_reg"/>
</dbReference>
<feature type="transmembrane region" description="Helical" evidence="1">
    <location>
        <begin position="568"/>
        <end position="588"/>
    </location>
</feature>
<organism evidence="4 5">
    <name type="scientific">Phaedon cochleariae</name>
    <name type="common">Mustard beetle</name>
    <dbReference type="NCBI Taxonomy" id="80249"/>
    <lineage>
        <taxon>Eukaryota</taxon>
        <taxon>Metazoa</taxon>
        <taxon>Ecdysozoa</taxon>
        <taxon>Arthropoda</taxon>
        <taxon>Hexapoda</taxon>
        <taxon>Insecta</taxon>
        <taxon>Pterygota</taxon>
        <taxon>Neoptera</taxon>
        <taxon>Endopterygota</taxon>
        <taxon>Coleoptera</taxon>
        <taxon>Polyphaga</taxon>
        <taxon>Cucujiformia</taxon>
        <taxon>Chrysomeloidea</taxon>
        <taxon>Chrysomelidae</taxon>
        <taxon>Chrysomelinae</taxon>
        <taxon>Chrysomelini</taxon>
        <taxon>Phaedon</taxon>
    </lineage>
</organism>
<gene>
    <name evidence="4" type="ORF">PHAECO_LOCUS7223</name>
</gene>
<proteinExistence type="predicted"/>
<feature type="transmembrane region" description="Helical" evidence="1">
    <location>
        <begin position="216"/>
        <end position="237"/>
    </location>
</feature>
<dbReference type="Pfam" id="PF20146">
    <property type="entry name" value="NRF"/>
    <property type="match status" value="1"/>
</dbReference>
<evidence type="ECO:0000256" key="2">
    <source>
        <dbReference type="SAM" id="SignalP"/>
    </source>
</evidence>
<feature type="transmembrane region" description="Helical" evidence="1">
    <location>
        <begin position="428"/>
        <end position="448"/>
    </location>
</feature>
<dbReference type="InterPro" id="IPR006621">
    <property type="entry name" value="Nose-resist-to-fluoxetine_N"/>
</dbReference>
<dbReference type="EMBL" id="OU896709">
    <property type="protein sequence ID" value="CAG9820129.1"/>
    <property type="molecule type" value="Genomic_DNA"/>
</dbReference>
<keyword evidence="2" id="KW-0732">Signal</keyword>
<keyword evidence="1" id="KW-0472">Membrane</keyword>
<reference evidence="4" key="2">
    <citation type="submission" date="2022-10" db="EMBL/GenBank/DDBJ databases">
        <authorList>
            <consortium name="ENA_rothamsted_submissions"/>
            <consortium name="culmorum"/>
            <person name="King R."/>
        </authorList>
    </citation>
    <scope>NUCLEOTIDE SEQUENCE</scope>
</reference>
<dbReference type="InterPro" id="IPR002656">
    <property type="entry name" value="Acyl_transf_3_dom"/>
</dbReference>
<feature type="transmembrane region" description="Helical" evidence="1">
    <location>
        <begin position="364"/>
        <end position="382"/>
    </location>
</feature>
<feature type="signal peptide" evidence="2">
    <location>
        <begin position="1"/>
        <end position="23"/>
    </location>
</feature>
<dbReference type="Pfam" id="PF01757">
    <property type="entry name" value="Acyl_transf_3"/>
    <property type="match status" value="1"/>
</dbReference>
<protein>
    <recommendedName>
        <fullName evidence="3">Nose resistant-to-fluoxetine protein N-terminal domain-containing protein</fullName>
    </recommendedName>
</protein>
<feature type="transmembrane region" description="Helical" evidence="1">
    <location>
        <begin position="600"/>
        <end position="621"/>
    </location>
</feature>
<dbReference type="SMART" id="SM00703">
    <property type="entry name" value="NRF"/>
    <property type="match status" value="1"/>
</dbReference>
<name>A0A9N9SHL0_PHACE</name>
<feature type="transmembrane region" description="Helical" evidence="1">
    <location>
        <begin position="315"/>
        <end position="343"/>
    </location>
</feature>
<evidence type="ECO:0000259" key="3">
    <source>
        <dbReference type="SMART" id="SM00703"/>
    </source>
</evidence>
<feature type="transmembrane region" description="Helical" evidence="1">
    <location>
        <begin position="455"/>
        <end position="473"/>
    </location>
</feature>